<feature type="region of interest" description="Disordered" evidence="3">
    <location>
        <begin position="817"/>
        <end position="929"/>
    </location>
</feature>
<feature type="compositionally biased region" description="Polar residues" evidence="3">
    <location>
        <begin position="606"/>
        <end position="615"/>
    </location>
</feature>
<feature type="region of interest" description="Disordered" evidence="3">
    <location>
        <begin position="1"/>
        <end position="402"/>
    </location>
</feature>
<reference evidence="4 5" key="1">
    <citation type="journal article" date="2012" name="Eukaryot. Cell">
        <title>Draft genome sequence of CBS 2479, the standard type strain of Trichosporon asahii.</title>
        <authorList>
            <person name="Yang R.Y."/>
            <person name="Li H.T."/>
            <person name="Zhu H."/>
            <person name="Zhou G.P."/>
            <person name="Wang M."/>
            <person name="Wang L."/>
        </authorList>
    </citation>
    <scope>NUCLEOTIDE SEQUENCE [LARGE SCALE GENOMIC DNA]</scope>
    <source>
        <strain evidence="5">ATCC 90039 / CBS 2479 / JCM 2466 / KCTC 7840 / NCYC 2677 / UAMH 7654</strain>
    </source>
</reference>
<dbReference type="PANTHER" id="PTHR47566">
    <property type="match status" value="1"/>
</dbReference>
<dbReference type="RefSeq" id="XP_014177743.1">
    <property type="nucleotide sequence ID" value="XM_014322268.1"/>
</dbReference>
<gene>
    <name evidence="4" type="ORF">A1Q1_03843</name>
</gene>
<feature type="compositionally biased region" description="Polar residues" evidence="3">
    <location>
        <begin position="649"/>
        <end position="658"/>
    </location>
</feature>
<dbReference type="SMART" id="SM00364">
    <property type="entry name" value="LRR_BAC"/>
    <property type="match status" value="4"/>
</dbReference>
<dbReference type="PANTHER" id="PTHR47566:SF1">
    <property type="entry name" value="PROTEIN NUD1"/>
    <property type="match status" value="1"/>
</dbReference>
<feature type="compositionally biased region" description="Low complexity" evidence="3">
    <location>
        <begin position="448"/>
        <end position="462"/>
    </location>
</feature>
<dbReference type="Proteomes" id="UP000002748">
    <property type="component" value="Unassembled WGS sequence"/>
</dbReference>
<feature type="compositionally biased region" description="Low complexity" evidence="3">
    <location>
        <begin position="681"/>
        <end position="690"/>
    </location>
</feature>
<dbReference type="Pfam" id="PF12799">
    <property type="entry name" value="LRR_4"/>
    <property type="match status" value="1"/>
</dbReference>
<dbReference type="Gene3D" id="3.80.10.10">
    <property type="entry name" value="Ribonuclease Inhibitor"/>
    <property type="match status" value="3"/>
</dbReference>
<comment type="caution">
    <text evidence="4">The sequence shown here is derived from an EMBL/GenBank/DDBJ whole genome shotgun (WGS) entry which is preliminary data.</text>
</comment>
<name>J6EX14_TRIAS</name>
<dbReference type="SMART" id="SM00365">
    <property type="entry name" value="LRR_SD22"/>
    <property type="match status" value="6"/>
</dbReference>
<feature type="compositionally biased region" description="Polar residues" evidence="3">
    <location>
        <begin position="572"/>
        <end position="597"/>
    </location>
</feature>
<evidence type="ECO:0000313" key="5">
    <source>
        <dbReference type="Proteomes" id="UP000002748"/>
    </source>
</evidence>
<feature type="compositionally biased region" description="Low complexity" evidence="3">
    <location>
        <begin position="985"/>
        <end position="1005"/>
    </location>
</feature>
<dbReference type="OrthoDB" id="7451790at2759"/>
<dbReference type="GO" id="GO:0031028">
    <property type="term" value="P:septation initiation signaling"/>
    <property type="evidence" value="ECO:0007669"/>
    <property type="project" value="TreeGrafter"/>
</dbReference>
<keyword evidence="2" id="KW-0677">Repeat</keyword>
<organism evidence="4 5">
    <name type="scientific">Trichosporon asahii var. asahii (strain ATCC 90039 / CBS 2479 / JCM 2466 / KCTC 7840 / NBRC 103889/ NCYC 2677 / UAMH 7654)</name>
    <name type="common">Yeast</name>
    <dbReference type="NCBI Taxonomy" id="1186058"/>
    <lineage>
        <taxon>Eukaryota</taxon>
        <taxon>Fungi</taxon>
        <taxon>Dikarya</taxon>
        <taxon>Basidiomycota</taxon>
        <taxon>Agaricomycotina</taxon>
        <taxon>Tremellomycetes</taxon>
        <taxon>Trichosporonales</taxon>
        <taxon>Trichosporonaceae</taxon>
        <taxon>Trichosporon</taxon>
    </lineage>
</organism>
<feature type="region of interest" description="Disordered" evidence="3">
    <location>
        <begin position="979"/>
        <end position="1005"/>
    </location>
</feature>
<feature type="compositionally biased region" description="Basic and acidic residues" evidence="3">
    <location>
        <begin position="659"/>
        <end position="675"/>
    </location>
</feature>
<feature type="compositionally biased region" description="Low complexity" evidence="3">
    <location>
        <begin position="184"/>
        <end position="198"/>
    </location>
</feature>
<feature type="compositionally biased region" description="Polar residues" evidence="3">
    <location>
        <begin position="305"/>
        <end position="328"/>
    </location>
</feature>
<dbReference type="PROSITE" id="PS51450">
    <property type="entry name" value="LRR"/>
    <property type="match status" value="5"/>
</dbReference>
<dbReference type="InterPro" id="IPR003591">
    <property type="entry name" value="Leu-rich_rpt_typical-subtyp"/>
</dbReference>
<feature type="region of interest" description="Disordered" evidence="3">
    <location>
        <begin position="509"/>
        <end position="705"/>
    </location>
</feature>
<evidence type="ECO:0000313" key="4">
    <source>
        <dbReference type="EMBL" id="EJT47372.1"/>
    </source>
</evidence>
<accession>J6EX14</accession>
<dbReference type="InterPro" id="IPR032675">
    <property type="entry name" value="LRR_dom_sf"/>
</dbReference>
<dbReference type="KEGG" id="tasa:A1Q1_03843"/>
<evidence type="ECO:0000256" key="2">
    <source>
        <dbReference type="ARBA" id="ARBA00022737"/>
    </source>
</evidence>
<dbReference type="InterPro" id="IPR001611">
    <property type="entry name" value="Leu-rich_rpt"/>
</dbReference>
<dbReference type="HOGENOM" id="CLU_002805_1_0_1"/>
<dbReference type="SMART" id="SM00369">
    <property type="entry name" value="LRR_TYP"/>
    <property type="match status" value="7"/>
</dbReference>
<keyword evidence="1" id="KW-0433">Leucine-rich repeat</keyword>
<dbReference type="InterPro" id="IPR052574">
    <property type="entry name" value="CDIRP"/>
</dbReference>
<evidence type="ECO:0000256" key="3">
    <source>
        <dbReference type="SAM" id="MobiDB-lite"/>
    </source>
</evidence>
<dbReference type="GO" id="GO:0061499">
    <property type="term" value="C:outer plaque of mitotic spindle pole body"/>
    <property type="evidence" value="ECO:0007669"/>
    <property type="project" value="TreeGrafter"/>
</dbReference>
<proteinExistence type="predicted"/>
<dbReference type="GO" id="GO:0035591">
    <property type="term" value="F:signaling adaptor activity"/>
    <property type="evidence" value="ECO:0007669"/>
    <property type="project" value="TreeGrafter"/>
</dbReference>
<dbReference type="GeneID" id="25987356"/>
<feature type="compositionally biased region" description="Basic and acidic residues" evidence="3">
    <location>
        <begin position="826"/>
        <end position="838"/>
    </location>
</feature>
<dbReference type="GO" id="GO:1902412">
    <property type="term" value="P:regulation of mitotic cytokinesis"/>
    <property type="evidence" value="ECO:0007669"/>
    <property type="project" value="TreeGrafter"/>
</dbReference>
<feature type="compositionally biased region" description="Polar residues" evidence="3">
    <location>
        <begin position="228"/>
        <end position="238"/>
    </location>
</feature>
<dbReference type="EMBL" id="ALBS01000256">
    <property type="protein sequence ID" value="EJT47372.1"/>
    <property type="molecule type" value="Genomic_DNA"/>
</dbReference>
<feature type="compositionally biased region" description="Low complexity" evidence="3">
    <location>
        <begin position="86"/>
        <end position="97"/>
    </location>
</feature>
<feature type="compositionally biased region" description="Acidic residues" evidence="3">
    <location>
        <begin position="839"/>
        <end position="851"/>
    </location>
</feature>
<feature type="compositionally biased region" description="Acidic residues" evidence="3">
    <location>
        <begin position="329"/>
        <end position="341"/>
    </location>
</feature>
<dbReference type="VEuPathDB" id="FungiDB:A1Q1_03843"/>
<dbReference type="SUPFAM" id="SSF52058">
    <property type="entry name" value="L domain-like"/>
    <property type="match status" value="2"/>
</dbReference>
<protein>
    <submittedName>
        <fullName evidence="4">Leucine repeat containing protein</fullName>
    </submittedName>
</protein>
<evidence type="ECO:0000256" key="1">
    <source>
        <dbReference type="ARBA" id="ARBA00022614"/>
    </source>
</evidence>
<dbReference type="InterPro" id="IPR025875">
    <property type="entry name" value="Leu-rich_rpt_4"/>
</dbReference>
<feature type="region of interest" description="Disordered" evidence="3">
    <location>
        <begin position="422"/>
        <end position="496"/>
    </location>
</feature>
<sequence length="1524" mass="165793">MAAPAWQTDELGEEWVETSPSPPSSPTQQTSTINNASSLNAKRGSLRSLGQGAARALPPSRKNSLGPDYARSPSNPLIRNVSGMLSPPTSVSGASSSGDEDRAATAAAGTFQIKDGEDSHGKAFPKSNPFGQGKDMFSALALERMFEPPSPPVQTSSAPTSPPAADKTGDTIAADISTSPRSVSAPTKTSTPTSAPFAGLDRRVSHPYAPTCPSRLSKSMTPMDASFGTVTESEQRSTLLPLDHSGVDDEQPNLLHLGDNLETQSDFDHSDLLRSPSPSDSRSKSRTRTQSRSPSPTPRGPTPVESPTRSPTGHSFGTTREISTQSLLEESEDAEQGEEDDRQPSLDKDGFAFTFTSPVRRESGISRPSFSPDFSPLKNGEPSHSTLRSKESKGNPGGLRLFRNTYDTYTREHLSALVDSIAIRPSPSPPSMPNAKDLRDWSPEATRSPVMSGSSSESRSLSMTPDSGTSLSDERSSKRLRLSPVSPRPRGPAAVRDWEAQGAALMNRIRVSEPDYSSVTSDSRSSRSRSETPSTAAERTESGIGGPTVDYDAIPNIPTPAESEAEDARGTMRSTKSSQRVVNRGSMRSETSKNVGSVGSDGKWRSNPSTTSSTYLHRAEDMMARIKSRKVSDSTSTNVVSPEMGPEKSLSTNSYSSEAESHIPRWRSPDDDRSSNQDGARSSSRTSRTSVEGAGRPPNVNRDDLNRFISSSTLATATTASTSFVKHAGPRDPSKMRAGMTMIQPGDVQNLMSDRIGKMRYDPASMRWIRDTNDSLGRVDEAGESRLGASDDSADPFAGIDSVNSVSPQTRITAAFATLADEPVADQDRVSDKSKSESESEADEAAQEEHDDADKTPMAIERPILGQSVSAPVLKTPNVANAGTPNGGLRSALRNPNATPASAMKKRTAWHADVTPRPASESPSMKQRSVSFSDGVMIAEHLHYEEYTEYEEQPTERSWMPSARTKRIQGVLDNMAELTIEDGSPSKARPPRSLSPKRPSTSQNPAVVVDLVDTTADDSEDTVPLPTRSFRSFRSRGGRGDQTFLTECSFGVAHDRLVQLITDVQPFEPYWEQLRTIDLSHKGIDSLARLKEFLPALDEARLNNNAIEYLSGIPSTVRTLHASFNRLTSLTSVNHLRNLQYLDISHNQLDGVSQLKCLSHLRELNCSHNGITDLSGILDMDCLIKLNASSNQIKRVDLEGCKWQRLETLDLSNNHIHSVHGLNTLRSLTSLNLDHNSLHNLEPPAPMTSVRVLRLSDNELNYLDLSFFPRVRTLFADNNAIPGLSRSSTGGHRIENLSLRNQRVQRFFLSPEDLQSVKRLYVSGNKLDADFIPLPVFSLVYLEAAACGLTSWPTDFASRVPNLHILNINYNFLSDLDGLAGLVRLRKLMAVGNRLGSQRYADGLQSAPLEELDLRMNPATLSFYLPIMLPKTKAKNGKRDADGTMTSVASLEADDAAVPANWAALDNQFRKHLPDEWYSKRLVYRGLLMASCPDLRTLDGVVISSGERRKAALLLEYVAAAGAR</sequence>